<keyword evidence="1 9" id="KW-0820">tRNA-binding</keyword>
<evidence type="ECO:0000256" key="6">
    <source>
        <dbReference type="ARBA" id="ARBA00022884"/>
    </source>
</evidence>
<evidence type="ECO:0000256" key="2">
    <source>
        <dbReference type="ARBA" id="ARBA00022603"/>
    </source>
</evidence>
<dbReference type="PANTHER" id="PTHR10631">
    <property type="entry name" value="N 2 ,N 2 -DIMETHYLGUANOSINE TRNA METHYLTRANSFERASE"/>
    <property type="match status" value="1"/>
</dbReference>
<keyword evidence="2 9" id="KW-0489">Methyltransferase</keyword>
<feature type="region of interest" description="Disordered" evidence="10">
    <location>
        <begin position="313"/>
        <end position="351"/>
    </location>
</feature>
<evidence type="ECO:0000313" key="11">
    <source>
        <dbReference type="EMBL" id="GKT20035.1"/>
    </source>
</evidence>
<dbReference type="SUPFAM" id="SSF53335">
    <property type="entry name" value="S-adenosyl-L-methionine-dependent methyltransferases"/>
    <property type="match status" value="1"/>
</dbReference>
<evidence type="ECO:0000256" key="9">
    <source>
        <dbReference type="PROSITE-ProRule" id="PRU00958"/>
    </source>
</evidence>
<keyword evidence="6 9" id="KW-0694">RNA-binding</keyword>
<keyword evidence="12" id="KW-1185">Reference proteome</keyword>
<evidence type="ECO:0000256" key="10">
    <source>
        <dbReference type="SAM" id="MobiDB-lite"/>
    </source>
</evidence>
<proteinExistence type="inferred from homology"/>
<dbReference type="PANTHER" id="PTHR10631:SF3">
    <property type="entry name" value="TRNA (GUANINE(26)-N(2))-DIMETHYLTRANSFERASE"/>
    <property type="match status" value="1"/>
</dbReference>
<organism evidence="11 12">
    <name type="scientific">Aduncisulcus paluster</name>
    <dbReference type="NCBI Taxonomy" id="2918883"/>
    <lineage>
        <taxon>Eukaryota</taxon>
        <taxon>Metamonada</taxon>
        <taxon>Carpediemonas-like organisms</taxon>
        <taxon>Aduncisulcus</taxon>
    </lineage>
</organism>
<evidence type="ECO:0000256" key="5">
    <source>
        <dbReference type="ARBA" id="ARBA00022694"/>
    </source>
</evidence>
<evidence type="ECO:0000256" key="7">
    <source>
        <dbReference type="ARBA" id="ARBA00039099"/>
    </source>
</evidence>
<comment type="similarity">
    <text evidence="9">Belongs to the class I-like SAM-binding methyltransferase superfamily. Trm1 family.</text>
</comment>
<reference evidence="11" key="1">
    <citation type="submission" date="2022-03" db="EMBL/GenBank/DDBJ databases">
        <title>Draft genome sequence of Aduncisulcus paluster, a free-living microaerophilic Fornicata.</title>
        <authorList>
            <person name="Yuyama I."/>
            <person name="Kume K."/>
            <person name="Tamura T."/>
            <person name="Inagaki Y."/>
            <person name="Hashimoto T."/>
        </authorList>
    </citation>
    <scope>NUCLEOTIDE SEQUENCE</scope>
    <source>
        <strain evidence="11">NY0171</strain>
    </source>
</reference>
<sequence>MNLDKYYFHAYNGDNYVNNRELAILCFLGGVMSEFKEEIEGEAHILLPNNNGVFFNPTQIFNRDTTLFVIVAYWKLIQEEKRRGLLRKDFPKKLLFFEGLAASGLRTIRYACEVPEEIPSEFVANDLSTDAYDLINKNIEHNKSRIKHSIRGNLGNAIHVMNHFSTLPNNERPAIIDLDPYGSPAMFLDCAIRAVCDGGLLCITCTDLLVLCGNQVDVCYRRYGGVPLKTPFCHEQAIRLCIHSIVSTGARAGRLCVPILSFFHAHYLRVYIRVFDCSAGVRSVVLRNGLLGQCVGCGCVYRQDLCAISDRKTKKERRDEKRIAREKRRKMNPKWKGESATSDVSAVKDSE</sequence>
<dbReference type="EMBL" id="BQXS01012141">
    <property type="protein sequence ID" value="GKT20035.1"/>
    <property type="molecule type" value="Genomic_DNA"/>
</dbReference>
<dbReference type="GO" id="GO:0032259">
    <property type="term" value="P:methylation"/>
    <property type="evidence" value="ECO:0007669"/>
    <property type="project" value="UniProtKB-KW"/>
</dbReference>
<dbReference type="Pfam" id="PF02005">
    <property type="entry name" value="TRM"/>
    <property type="match status" value="1"/>
</dbReference>
<dbReference type="EC" id="2.1.1.216" evidence="7"/>
<dbReference type="Proteomes" id="UP001057375">
    <property type="component" value="Unassembled WGS sequence"/>
</dbReference>
<comment type="catalytic activity">
    <reaction evidence="8">
        <text>guanosine(26) in tRNA + 2 S-adenosyl-L-methionine = N(2)-dimethylguanosine(26) in tRNA + 2 S-adenosyl-L-homocysteine + 2 H(+)</text>
        <dbReference type="Rhea" id="RHEA:43140"/>
        <dbReference type="Rhea" id="RHEA-COMP:10359"/>
        <dbReference type="Rhea" id="RHEA-COMP:10360"/>
        <dbReference type="ChEBI" id="CHEBI:15378"/>
        <dbReference type="ChEBI" id="CHEBI:57856"/>
        <dbReference type="ChEBI" id="CHEBI:59789"/>
        <dbReference type="ChEBI" id="CHEBI:74269"/>
        <dbReference type="ChEBI" id="CHEBI:74513"/>
        <dbReference type="EC" id="2.1.1.216"/>
    </reaction>
</comment>
<feature type="compositionally biased region" description="Basic and acidic residues" evidence="10">
    <location>
        <begin position="313"/>
        <end position="323"/>
    </location>
</feature>
<name>A0ABQ5JZT1_9EUKA</name>
<evidence type="ECO:0000256" key="3">
    <source>
        <dbReference type="ARBA" id="ARBA00022679"/>
    </source>
</evidence>
<evidence type="ECO:0000313" key="12">
    <source>
        <dbReference type="Proteomes" id="UP001057375"/>
    </source>
</evidence>
<protein>
    <recommendedName>
        <fullName evidence="7">tRNA (guanine(26)-N(2))-dimethyltransferase</fullName>
        <ecNumber evidence="7">2.1.1.216</ecNumber>
    </recommendedName>
</protein>
<feature type="compositionally biased region" description="Basic residues" evidence="10">
    <location>
        <begin position="324"/>
        <end position="333"/>
    </location>
</feature>
<dbReference type="InterPro" id="IPR002905">
    <property type="entry name" value="Trm1"/>
</dbReference>
<evidence type="ECO:0000256" key="8">
    <source>
        <dbReference type="ARBA" id="ARBA00051897"/>
    </source>
</evidence>
<dbReference type="PROSITE" id="PS51626">
    <property type="entry name" value="SAM_MT_TRM1"/>
    <property type="match status" value="1"/>
</dbReference>
<accession>A0ABQ5JZT1</accession>
<gene>
    <name evidence="11" type="ORF">ADUPG1_011627</name>
</gene>
<comment type="caution">
    <text evidence="11">The sequence shown here is derived from an EMBL/GenBank/DDBJ whole genome shotgun (WGS) entry which is preliminary data.</text>
</comment>
<keyword evidence="3 9" id="KW-0808">Transferase</keyword>
<evidence type="ECO:0000256" key="1">
    <source>
        <dbReference type="ARBA" id="ARBA00022555"/>
    </source>
</evidence>
<feature type="non-terminal residue" evidence="11">
    <location>
        <position position="351"/>
    </location>
</feature>
<dbReference type="GO" id="GO:0008168">
    <property type="term" value="F:methyltransferase activity"/>
    <property type="evidence" value="ECO:0007669"/>
    <property type="project" value="UniProtKB-KW"/>
</dbReference>
<keyword evidence="5 9" id="KW-0819">tRNA processing</keyword>
<keyword evidence="4 9" id="KW-0949">S-adenosyl-L-methionine</keyword>
<dbReference type="InterPro" id="IPR029063">
    <property type="entry name" value="SAM-dependent_MTases_sf"/>
</dbReference>
<dbReference type="Gene3D" id="3.40.50.150">
    <property type="entry name" value="Vaccinia Virus protein VP39"/>
    <property type="match status" value="1"/>
</dbReference>
<evidence type="ECO:0000256" key="4">
    <source>
        <dbReference type="ARBA" id="ARBA00022691"/>
    </source>
</evidence>